<organism evidence="2 3">
    <name type="scientific">Diploptera punctata</name>
    <name type="common">Pacific beetle cockroach</name>
    <dbReference type="NCBI Taxonomy" id="6984"/>
    <lineage>
        <taxon>Eukaryota</taxon>
        <taxon>Metazoa</taxon>
        <taxon>Ecdysozoa</taxon>
        <taxon>Arthropoda</taxon>
        <taxon>Hexapoda</taxon>
        <taxon>Insecta</taxon>
        <taxon>Pterygota</taxon>
        <taxon>Neoptera</taxon>
        <taxon>Polyneoptera</taxon>
        <taxon>Dictyoptera</taxon>
        <taxon>Blattodea</taxon>
        <taxon>Blaberoidea</taxon>
        <taxon>Blaberidae</taxon>
        <taxon>Diplopterinae</taxon>
        <taxon>Diploptera</taxon>
    </lineage>
</organism>
<reference evidence="2" key="2">
    <citation type="submission" date="2023-05" db="EMBL/GenBank/DDBJ databases">
        <authorList>
            <person name="Fouks B."/>
        </authorList>
    </citation>
    <scope>NUCLEOTIDE SEQUENCE</scope>
    <source>
        <strain evidence="2">Stay&amp;Tobe</strain>
        <tissue evidence="2">Testes</tissue>
    </source>
</reference>
<protein>
    <submittedName>
        <fullName evidence="2">Uncharacterized protein</fullName>
    </submittedName>
</protein>
<dbReference type="EMBL" id="JASPKZ010008900">
    <property type="protein sequence ID" value="KAJ9578220.1"/>
    <property type="molecule type" value="Genomic_DNA"/>
</dbReference>
<keyword evidence="3" id="KW-1185">Reference proteome</keyword>
<keyword evidence="1" id="KW-0812">Transmembrane</keyword>
<dbReference type="AlphaFoldDB" id="A0AAD7ZD89"/>
<reference evidence="2" key="1">
    <citation type="journal article" date="2023" name="IScience">
        <title>Live-bearing cockroach genome reveals convergent evolutionary mechanisms linked to viviparity in insects and beyond.</title>
        <authorList>
            <person name="Fouks B."/>
            <person name="Harrison M.C."/>
            <person name="Mikhailova A.A."/>
            <person name="Marchal E."/>
            <person name="English S."/>
            <person name="Carruthers M."/>
            <person name="Jennings E.C."/>
            <person name="Chiamaka E.L."/>
            <person name="Frigard R.A."/>
            <person name="Pippel M."/>
            <person name="Attardo G.M."/>
            <person name="Benoit J.B."/>
            <person name="Bornberg-Bauer E."/>
            <person name="Tobe S.S."/>
        </authorList>
    </citation>
    <scope>NUCLEOTIDE SEQUENCE</scope>
    <source>
        <tissue evidence="2">Testes</tissue>
    </source>
</reference>
<gene>
    <name evidence="2" type="ORF">L9F63_005550</name>
</gene>
<accession>A0AAD7ZD89</accession>
<keyword evidence="1" id="KW-1133">Transmembrane helix</keyword>
<name>A0AAD7ZD89_DIPPU</name>
<sequence length="50" mass="5988">IVKVFVLTFKYDLDYTNNISFFVNLIEVFLFFVSRFVKTALNSNIHSFLY</sequence>
<comment type="caution">
    <text evidence="2">The sequence shown here is derived from an EMBL/GenBank/DDBJ whole genome shotgun (WGS) entry which is preliminary data.</text>
</comment>
<keyword evidence="1" id="KW-0472">Membrane</keyword>
<feature type="transmembrane region" description="Helical" evidence="1">
    <location>
        <begin position="19"/>
        <end position="37"/>
    </location>
</feature>
<proteinExistence type="predicted"/>
<evidence type="ECO:0000256" key="1">
    <source>
        <dbReference type="SAM" id="Phobius"/>
    </source>
</evidence>
<evidence type="ECO:0000313" key="3">
    <source>
        <dbReference type="Proteomes" id="UP001233999"/>
    </source>
</evidence>
<feature type="non-terminal residue" evidence="2">
    <location>
        <position position="50"/>
    </location>
</feature>
<dbReference type="Proteomes" id="UP001233999">
    <property type="component" value="Unassembled WGS sequence"/>
</dbReference>
<feature type="non-terminal residue" evidence="2">
    <location>
        <position position="1"/>
    </location>
</feature>
<evidence type="ECO:0000313" key="2">
    <source>
        <dbReference type="EMBL" id="KAJ9578220.1"/>
    </source>
</evidence>